<keyword evidence="14" id="KW-1208">Phospholipid metabolism</keyword>
<dbReference type="AlphaFoldDB" id="A0A8G0ZTM3"/>
<evidence type="ECO:0000256" key="9">
    <source>
        <dbReference type="ARBA" id="ARBA00022737"/>
    </source>
</evidence>
<reference evidence="18" key="1">
    <citation type="submission" date="2021-02" db="EMBL/GenBank/DDBJ databases">
        <title>Rhodobacter shimadae sp. nov., an aerobic anoxygenic phototrophic bacterium isolated from a hot spring.</title>
        <authorList>
            <person name="Muramatsu S."/>
            <person name="Haruta S."/>
            <person name="Hirose S."/>
            <person name="Hanada S."/>
        </authorList>
    </citation>
    <scope>NUCLEOTIDE SEQUENCE</scope>
    <source>
        <strain evidence="18">N10</strain>
    </source>
</reference>
<accession>A0A8G0ZTM3</accession>
<evidence type="ECO:0000256" key="2">
    <source>
        <dbReference type="ARBA" id="ARBA00004613"/>
    </source>
</evidence>
<dbReference type="Pfam" id="PF13091">
    <property type="entry name" value="PLDc_2"/>
    <property type="match status" value="2"/>
</dbReference>
<dbReference type="Proteomes" id="UP000826300">
    <property type="component" value="Chromosome"/>
</dbReference>
<dbReference type="Pfam" id="PF13396">
    <property type="entry name" value="PLDc_N"/>
    <property type="match status" value="1"/>
</dbReference>
<evidence type="ECO:0000256" key="13">
    <source>
        <dbReference type="ARBA" id="ARBA00023209"/>
    </source>
</evidence>
<comment type="subcellular location">
    <subcellularLocation>
        <location evidence="3">Cell membrane</location>
        <topology evidence="3">Multi-pass membrane protein</topology>
    </subcellularLocation>
    <subcellularLocation>
        <location evidence="2">Secreted</location>
    </subcellularLocation>
</comment>
<evidence type="ECO:0000313" key="18">
    <source>
        <dbReference type="EMBL" id="QYZ68468.1"/>
    </source>
</evidence>
<dbReference type="KEGG" id="nsm:JO391_11800"/>
<keyword evidence="8 16" id="KW-0812">Transmembrane</keyword>
<dbReference type="RefSeq" id="WP_220660691.1">
    <property type="nucleotide sequence ID" value="NZ_CP069370.1"/>
</dbReference>
<keyword evidence="4" id="KW-1003">Cell membrane</keyword>
<feature type="domain" description="PLD phosphodiesterase" evidence="17">
    <location>
        <begin position="217"/>
        <end position="244"/>
    </location>
</feature>
<evidence type="ECO:0000256" key="7">
    <source>
        <dbReference type="ARBA" id="ARBA00022679"/>
    </source>
</evidence>
<dbReference type="PROSITE" id="PS50035">
    <property type="entry name" value="PLD"/>
    <property type="match status" value="2"/>
</dbReference>
<keyword evidence="6" id="KW-0964">Secreted</keyword>
<protein>
    <recommendedName>
        <fullName evidence="15">Cardiolipin synthase</fullName>
        <ecNumber evidence="15">2.7.8.-</ecNumber>
    </recommendedName>
</protein>
<dbReference type="Gene3D" id="3.30.870.10">
    <property type="entry name" value="Endonuclease Chain A"/>
    <property type="match status" value="2"/>
</dbReference>
<dbReference type="InterPro" id="IPR001736">
    <property type="entry name" value="PLipase_D/transphosphatidylase"/>
</dbReference>
<dbReference type="GO" id="GO:0032049">
    <property type="term" value="P:cardiolipin biosynthetic process"/>
    <property type="evidence" value="ECO:0007669"/>
    <property type="project" value="UniProtKB-UniRule"/>
</dbReference>
<comment type="function">
    <text evidence="1">Could be a virulence factor.</text>
</comment>
<keyword evidence="5" id="KW-0444">Lipid biosynthesis</keyword>
<dbReference type="InterPro" id="IPR025202">
    <property type="entry name" value="PLD-like_dom"/>
</dbReference>
<evidence type="ECO:0000256" key="12">
    <source>
        <dbReference type="ARBA" id="ARBA00023136"/>
    </source>
</evidence>
<dbReference type="EMBL" id="CP069370">
    <property type="protein sequence ID" value="QYZ68468.1"/>
    <property type="molecule type" value="Genomic_DNA"/>
</dbReference>
<keyword evidence="7" id="KW-0808">Transferase</keyword>
<name>A0A8G0ZTM3_9RHOB</name>
<proteinExistence type="predicted"/>
<dbReference type="GO" id="GO:0008808">
    <property type="term" value="F:cardiolipin synthase activity"/>
    <property type="evidence" value="ECO:0007669"/>
    <property type="project" value="UniProtKB-UniRule"/>
</dbReference>
<dbReference type="SMART" id="SM00155">
    <property type="entry name" value="PLDc"/>
    <property type="match status" value="2"/>
</dbReference>
<keyword evidence="12 16" id="KW-0472">Membrane</keyword>
<evidence type="ECO:0000256" key="10">
    <source>
        <dbReference type="ARBA" id="ARBA00022989"/>
    </source>
</evidence>
<keyword evidence="13" id="KW-0594">Phospholipid biosynthesis</keyword>
<evidence type="ECO:0000256" key="8">
    <source>
        <dbReference type="ARBA" id="ARBA00022692"/>
    </source>
</evidence>
<keyword evidence="9" id="KW-0677">Repeat</keyword>
<dbReference type="InterPro" id="IPR027379">
    <property type="entry name" value="CLS_N"/>
</dbReference>
<evidence type="ECO:0000313" key="19">
    <source>
        <dbReference type="Proteomes" id="UP000826300"/>
    </source>
</evidence>
<evidence type="ECO:0000259" key="17">
    <source>
        <dbReference type="PROSITE" id="PS50035"/>
    </source>
</evidence>
<organism evidence="18 19">
    <name type="scientific">Neotabrizicola shimadae</name>
    <dbReference type="NCBI Taxonomy" id="2807096"/>
    <lineage>
        <taxon>Bacteria</taxon>
        <taxon>Pseudomonadati</taxon>
        <taxon>Pseudomonadota</taxon>
        <taxon>Alphaproteobacteria</taxon>
        <taxon>Rhodobacterales</taxon>
        <taxon>Paracoccaceae</taxon>
        <taxon>Neotabrizicola</taxon>
    </lineage>
</organism>
<evidence type="ECO:0000256" key="14">
    <source>
        <dbReference type="ARBA" id="ARBA00023264"/>
    </source>
</evidence>
<gene>
    <name evidence="18" type="primary">cls</name>
    <name evidence="18" type="ORF">JO391_11800</name>
</gene>
<dbReference type="PANTHER" id="PTHR21248:SF22">
    <property type="entry name" value="PHOSPHOLIPASE D"/>
    <property type="match status" value="1"/>
</dbReference>
<dbReference type="PANTHER" id="PTHR21248">
    <property type="entry name" value="CARDIOLIPIN SYNTHASE"/>
    <property type="match status" value="1"/>
</dbReference>
<evidence type="ECO:0000256" key="3">
    <source>
        <dbReference type="ARBA" id="ARBA00004651"/>
    </source>
</evidence>
<dbReference type="GO" id="GO:0005886">
    <property type="term" value="C:plasma membrane"/>
    <property type="evidence" value="ECO:0007669"/>
    <property type="project" value="UniProtKB-SubCell"/>
</dbReference>
<sequence length="481" mass="52682">MSFAAVLALGHVGVQALLVIRALLRPHREPASRLAWIVVILALPVMGIVAYVLVGETRVGRKRVERRARVQAALPGFDTVPGAAAAVAKADTHERHRPLFKVGQSISGFPVTGGNTGRLLDEGDAVIDALVADIDAATRHVHLLFYIWLPDRNGTRVAEALIRAAGRGVTVRAMADDLGSRSLLKHPLWAQMRQAGVRQARALEVGNPLWRAITGRIDLRNHRKIVVIDNRITYCGSQNCADPEFLPKAKYGPWVDAVMRFEGPVVRQNQILFAADWMSEVDEDLAPLLTEPLEAPAPGGFTAQVIAEGPTDRPSAAPEMFASLLWAARREAIVTTPYYVPVDSLQSALRAAANRGVQVTLILPARNDDFAVGAAARSYYADLLEAGVKIWEFKPGLLHTKSLTVDGEVTLIGSANMDCRSFSLNFENNILLCDPDLTQAMRARQMQYLGQSLRVTAREVSLWPWYRRLWNNGLGLIGPVL</sequence>
<evidence type="ECO:0000256" key="5">
    <source>
        <dbReference type="ARBA" id="ARBA00022516"/>
    </source>
</evidence>
<evidence type="ECO:0000256" key="6">
    <source>
        <dbReference type="ARBA" id="ARBA00022525"/>
    </source>
</evidence>
<dbReference type="SUPFAM" id="SSF56024">
    <property type="entry name" value="Phospholipase D/nuclease"/>
    <property type="match status" value="2"/>
</dbReference>
<dbReference type="EC" id="2.7.8.-" evidence="15"/>
<evidence type="ECO:0000256" key="1">
    <source>
        <dbReference type="ARBA" id="ARBA00003145"/>
    </source>
</evidence>
<keyword evidence="10 16" id="KW-1133">Transmembrane helix</keyword>
<keyword evidence="11" id="KW-0443">Lipid metabolism</keyword>
<dbReference type="GO" id="GO:0005576">
    <property type="term" value="C:extracellular region"/>
    <property type="evidence" value="ECO:0007669"/>
    <property type="project" value="UniProtKB-SubCell"/>
</dbReference>
<keyword evidence="19" id="KW-1185">Reference proteome</keyword>
<evidence type="ECO:0000256" key="11">
    <source>
        <dbReference type="ARBA" id="ARBA00023098"/>
    </source>
</evidence>
<evidence type="ECO:0000256" key="4">
    <source>
        <dbReference type="ARBA" id="ARBA00022475"/>
    </source>
</evidence>
<evidence type="ECO:0000256" key="16">
    <source>
        <dbReference type="SAM" id="Phobius"/>
    </source>
</evidence>
<dbReference type="CDD" id="cd09158">
    <property type="entry name" value="PLDc_EcCLS_like_2"/>
    <property type="match status" value="1"/>
</dbReference>
<feature type="transmembrane region" description="Helical" evidence="16">
    <location>
        <begin position="34"/>
        <end position="54"/>
    </location>
</feature>
<feature type="domain" description="PLD phosphodiesterase" evidence="17">
    <location>
        <begin position="394"/>
        <end position="421"/>
    </location>
</feature>
<dbReference type="NCBIfam" id="TIGR04265">
    <property type="entry name" value="bac_cardiolipin"/>
    <property type="match status" value="1"/>
</dbReference>
<dbReference type="CDD" id="cd09152">
    <property type="entry name" value="PLDc_EcCLS_like_1"/>
    <property type="match status" value="1"/>
</dbReference>
<dbReference type="InterPro" id="IPR022924">
    <property type="entry name" value="Cardiolipin_synthase"/>
</dbReference>
<evidence type="ECO:0000256" key="15">
    <source>
        <dbReference type="NCBIfam" id="TIGR04265"/>
    </source>
</evidence>